<reference evidence="2" key="1">
    <citation type="submission" date="2021-03" db="EMBL/GenBank/DDBJ databases">
        <title>Genomic Encyclopedia of Type Strains, Phase IV (KMG-IV): sequencing the most valuable type-strain genomes for metagenomic binning, comparative biology and taxonomic classification.</title>
        <authorList>
            <person name="Goeker M."/>
        </authorList>
    </citation>
    <scope>NUCLEOTIDE SEQUENCE</scope>
    <source>
        <strain evidence="2">DSM 15523</strain>
        <strain evidence="3 5">DSM 16476</strain>
    </source>
</reference>
<evidence type="ECO:0000313" key="4">
    <source>
        <dbReference type="Proteomes" id="UP001138672"/>
    </source>
</evidence>
<name>A0A9X0YMM3_9FLAO</name>
<gene>
    <name evidence="2" type="ORF">J2Z56_002663</name>
    <name evidence="3" type="ORF">J2Z57_002306</name>
</gene>
<dbReference type="Proteomes" id="UP001231587">
    <property type="component" value="Unassembled WGS sequence"/>
</dbReference>
<dbReference type="EMBL" id="JAGGJQ010000007">
    <property type="protein sequence ID" value="MBP1840733.1"/>
    <property type="molecule type" value="Genomic_DNA"/>
</dbReference>
<evidence type="ECO:0000313" key="2">
    <source>
        <dbReference type="EMBL" id="MBP1840733.1"/>
    </source>
</evidence>
<protein>
    <submittedName>
        <fullName evidence="2">Uncharacterized protein</fullName>
    </submittedName>
</protein>
<proteinExistence type="predicted"/>
<dbReference type="AlphaFoldDB" id="A0A9X0YMM3"/>
<evidence type="ECO:0000256" key="1">
    <source>
        <dbReference type="SAM" id="SignalP"/>
    </source>
</evidence>
<dbReference type="EMBL" id="JAUSUU010000007">
    <property type="protein sequence ID" value="MDQ0335854.1"/>
    <property type="molecule type" value="Genomic_DNA"/>
</dbReference>
<sequence>MKKSIVFLLLLFSIAVQAQEVVLIPNINPSVRHLSQRLQGDTLLLHTERGITKVEFIGGKDTHTYYVDDTDIQLPTNYLRTGKYAVAVSSEGNLIMLNLAVKRLFKPDTLDMVKYDRKKVVIVVPYNISDGREFKPAYDSDTIYVKETRDEYKIRLREEQQ</sequence>
<accession>A0A9X0YMM3</accession>
<evidence type="ECO:0000313" key="5">
    <source>
        <dbReference type="Proteomes" id="UP001231587"/>
    </source>
</evidence>
<keyword evidence="5" id="KW-1185">Reference proteome</keyword>
<keyword evidence="1" id="KW-0732">Signal</keyword>
<feature type="signal peptide" evidence="1">
    <location>
        <begin position="1"/>
        <end position="18"/>
    </location>
</feature>
<dbReference type="Proteomes" id="UP001138672">
    <property type="component" value="Unassembled WGS sequence"/>
</dbReference>
<organism evidence="2 4">
    <name type="scientific">Formosa algae</name>
    <dbReference type="NCBI Taxonomy" id="225843"/>
    <lineage>
        <taxon>Bacteria</taxon>
        <taxon>Pseudomonadati</taxon>
        <taxon>Bacteroidota</taxon>
        <taxon>Flavobacteriia</taxon>
        <taxon>Flavobacteriales</taxon>
        <taxon>Flavobacteriaceae</taxon>
        <taxon>Formosa</taxon>
    </lineage>
</organism>
<evidence type="ECO:0000313" key="3">
    <source>
        <dbReference type="EMBL" id="MDQ0335854.1"/>
    </source>
</evidence>
<feature type="chain" id="PRO_5040817588" evidence="1">
    <location>
        <begin position="19"/>
        <end position="161"/>
    </location>
</feature>
<dbReference type="RefSeq" id="WP_057780278.1">
    <property type="nucleotide sequence ID" value="NZ_JAGGJQ010000007.1"/>
</dbReference>
<comment type="caution">
    <text evidence="2">The sequence shown here is derived from an EMBL/GenBank/DDBJ whole genome shotgun (WGS) entry which is preliminary data.</text>
</comment>